<dbReference type="AlphaFoldDB" id="A0A4C1Z1D4"/>
<name>A0A4C1Z1D4_EUMVA</name>
<evidence type="ECO:0000313" key="1">
    <source>
        <dbReference type="EMBL" id="GBP81032.1"/>
    </source>
</evidence>
<dbReference type="Proteomes" id="UP000299102">
    <property type="component" value="Unassembled WGS sequence"/>
</dbReference>
<gene>
    <name evidence="1" type="ORF">EVAR_41028_1</name>
</gene>
<dbReference type="OrthoDB" id="10017160at2759"/>
<comment type="caution">
    <text evidence="1">The sequence shown here is derived from an EMBL/GenBank/DDBJ whole genome shotgun (WGS) entry which is preliminary data.</text>
</comment>
<protein>
    <submittedName>
        <fullName evidence="1">Uncharacterized protein</fullName>
    </submittedName>
</protein>
<evidence type="ECO:0000313" key="2">
    <source>
        <dbReference type="Proteomes" id="UP000299102"/>
    </source>
</evidence>
<dbReference type="EMBL" id="BGZK01001493">
    <property type="protein sequence ID" value="GBP81032.1"/>
    <property type="molecule type" value="Genomic_DNA"/>
</dbReference>
<keyword evidence="2" id="KW-1185">Reference proteome</keyword>
<organism evidence="1 2">
    <name type="scientific">Eumeta variegata</name>
    <name type="common">Bagworm moth</name>
    <name type="synonym">Eumeta japonica</name>
    <dbReference type="NCBI Taxonomy" id="151549"/>
    <lineage>
        <taxon>Eukaryota</taxon>
        <taxon>Metazoa</taxon>
        <taxon>Ecdysozoa</taxon>
        <taxon>Arthropoda</taxon>
        <taxon>Hexapoda</taxon>
        <taxon>Insecta</taxon>
        <taxon>Pterygota</taxon>
        <taxon>Neoptera</taxon>
        <taxon>Endopterygota</taxon>
        <taxon>Lepidoptera</taxon>
        <taxon>Glossata</taxon>
        <taxon>Ditrysia</taxon>
        <taxon>Tineoidea</taxon>
        <taxon>Psychidae</taxon>
        <taxon>Oiketicinae</taxon>
        <taxon>Eumeta</taxon>
    </lineage>
</organism>
<reference evidence="1 2" key="1">
    <citation type="journal article" date="2019" name="Commun. Biol.">
        <title>The bagworm genome reveals a unique fibroin gene that provides high tensile strength.</title>
        <authorList>
            <person name="Kono N."/>
            <person name="Nakamura H."/>
            <person name="Ohtoshi R."/>
            <person name="Tomita M."/>
            <person name="Numata K."/>
            <person name="Arakawa K."/>
        </authorList>
    </citation>
    <scope>NUCLEOTIDE SEQUENCE [LARGE SCALE GENOMIC DNA]</scope>
</reference>
<accession>A0A4C1Z1D4</accession>
<sequence>MTERQTPKLSRERVVFSGSVRNTKKPFTPFQILTTEKGKRVLRPPLAAQEGRMVAGKGRRVRGVEERGGDSDTVYDIVTGDDSWVYCYDPETKRQWMFPFKELPTKKNEIEALEKRWWPLTSE</sequence>
<proteinExistence type="predicted"/>